<feature type="domain" description="ABC1 atypical kinase-like" evidence="1">
    <location>
        <begin position="182"/>
        <end position="445"/>
    </location>
</feature>
<dbReference type="InterPro" id="IPR051130">
    <property type="entry name" value="Mito_struct-func_regulator"/>
</dbReference>
<evidence type="ECO:0000313" key="2">
    <source>
        <dbReference type="EMBL" id="QDZ21352.1"/>
    </source>
</evidence>
<dbReference type="AlphaFoldDB" id="A0A5B8MPY5"/>
<dbReference type="SUPFAM" id="SSF56112">
    <property type="entry name" value="Protein kinase-like (PK-like)"/>
    <property type="match status" value="1"/>
</dbReference>
<reference evidence="2 3" key="1">
    <citation type="submission" date="2018-07" db="EMBL/GenBank/DDBJ databases">
        <title>The complete nuclear genome of the prasinophyte Chloropicon primus (CCMP1205).</title>
        <authorList>
            <person name="Pombert J.-F."/>
            <person name="Otis C."/>
            <person name="Turmel M."/>
            <person name="Lemieux C."/>
        </authorList>
    </citation>
    <scope>NUCLEOTIDE SEQUENCE [LARGE SCALE GENOMIC DNA]</scope>
    <source>
        <strain evidence="2 3">CCMP1205</strain>
    </source>
</reference>
<keyword evidence="2" id="KW-0808">Transferase</keyword>
<name>A0A5B8MPY5_9CHLO</name>
<dbReference type="GO" id="GO:0016301">
    <property type="term" value="F:kinase activity"/>
    <property type="evidence" value="ECO:0007669"/>
    <property type="project" value="UniProtKB-KW"/>
</dbReference>
<keyword evidence="2" id="KW-0418">Kinase</keyword>
<dbReference type="CDD" id="cd05121">
    <property type="entry name" value="ABC1_ADCK3-like"/>
    <property type="match status" value="1"/>
</dbReference>
<dbReference type="EMBL" id="CP031038">
    <property type="protein sequence ID" value="QDZ21352.1"/>
    <property type="molecule type" value="Genomic_DNA"/>
</dbReference>
<accession>A0A5B8MPY5</accession>
<sequence length="696" mass="77627">MGPVGAVARMGLPKLGGVIAVLVSRLFLKKRARKRLTGAGFLLRSPLGAGLRSRLVLLAPVSSSIVTYTLLRSLARLTGSPVDRFLQFYEGAFPMALDYLGARARARRLRRRLRSRGEGVGDQAATMKEKLCEMWEERHEQSSLELINLLNELGGFYLKVGQVFATKQDLLPFQYTKRLKLLFDSCKASPGDYIREMLVSELGGDESFASFDYEPIASATIAQVHRATGVQGGEKTRLAVKILHKDVEKLMKSDIGNLIAFTDFVQEKLNLRFNVDQASIMREYRDIVPQEFDFVREVRNLRRIAKRIEGSNVVTPVALSHLCTEKIITMTFLEGPTFSQIIEQQERLHEQSESAEQGLPVGRDIDLSTFRPKELLTSLLEAFGQQIFEEEIFHGDPHPGNLVWVAEDKVGLIDFGECKELRKDQVVLLAKMTIALARGTREMIGEALDNTGVIVEGVASDFKATVAKILFDTRMDFSEAHMSPLDSHAPQEMKLVNVKTVPEDVFMVIRVVTLLRGLMAAFACDVSASSVWEKYARAALDKYGVQVPVPENSTLGAETDNPLHGVGVTPRDVGAIFRDMKIVAQWMKKNGLPHNRQSLTPMAIHGVTSIKVLAALAMTSDPILDAALARFTEEEQRRAKGLAVDQERDAIWREQALIKEQTLLREVAAAEVPKPPKNKKKRSLKSKFAQFFLTKI</sequence>
<evidence type="ECO:0000259" key="1">
    <source>
        <dbReference type="Pfam" id="PF03109"/>
    </source>
</evidence>
<protein>
    <submittedName>
        <fullName evidence="2">UbiB-like protein kinase</fullName>
    </submittedName>
</protein>
<dbReference type="InterPro" id="IPR011009">
    <property type="entry name" value="Kinase-like_dom_sf"/>
</dbReference>
<dbReference type="STRING" id="1764295.A0A5B8MPY5"/>
<dbReference type="Pfam" id="PF03109">
    <property type="entry name" value="ABC1"/>
    <property type="match status" value="1"/>
</dbReference>
<dbReference type="PANTHER" id="PTHR43173:SF12">
    <property type="entry name" value="PROTEIN KINASE SUPERFAMILY PROTEIN"/>
    <property type="match status" value="1"/>
</dbReference>
<gene>
    <name evidence="2" type="ORF">A3770_05p38700</name>
</gene>
<dbReference type="PANTHER" id="PTHR43173">
    <property type="entry name" value="ABC1 FAMILY PROTEIN"/>
    <property type="match status" value="1"/>
</dbReference>
<dbReference type="InterPro" id="IPR004147">
    <property type="entry name" value="ABC1_dom"/>
</dbReference>
<evidence type="ECO:0000313" key="3">
    <source>
        <dbReference type="Proteomes" id="UP000316726"/>
    </source>
</evidence>
<dbReference type="OrthoDB" id="427480at2759"/>
<dbReference type="Proteomes" id="UP000316726">
    <property type="component" value="Chromosome 5"/>
</dbReference>
<proteinExistence type="predicted"/>
<organism evidence="2 3">
    <name type="scientific">Chloropicon primus</name>
    <dbReference type="NCBI Taxonomy" id="1764295"/>
    <lineage>
        <taxon>Eukaryota</taxon>
        <taxon>Viridiplantae</taxon>
        <taxon>Chlorophyta</taxon>
        <taxon>Chloropicophyceae</taxon>
        <taxon>Chloropicales</taxon>
        <taxon>Chloropicaceae</taxon>
        <taxon>Chloropicon</taxon>
    </lineage>
</organism>
<keyword evidence="3" id="KW-1185">Reference proteome</keyword>